<dbReference type="HOGENOM" id="CLU_3375626_0_0_11"/>
<evidence type="ECO:0000313" key="2">
    <source>
        <dbReference type="Proteomes" id="UP000018781"/>
    </source>
</evidence>
<accession>V9XPG5</accession>
<organism evidence="1 2">
    <name type="scientific">Rhodococcus pyridinivorans SB3094</name>
    <dbReference type="NCBI Taxonomy" id="1435356"/>
    <lineage>
        <taxon>Bacteria</taxon>
        <taxon>Bacillati</taxon>
        <taxon>Actinomycetota</taxon>
        <taxon>Actinomycetes</taxon>
        <taxon>Mycobacteriales</taxon>
        <taxon>Nocardiaceae</taxon>
        <taxon>Rhodococcus</taxon>
    </lineage>
</organism>
<reference evidence="1 2" key="1">
    <citation type="journal article" date="2014" name="Genome Announc.">
        <title>Complete Genome of Rhodococcus pyridinivorans SB3094, a Methyl-Ethyl-Ketone-Degrading Bacterium Used for Bioaugmentation.</title>
        <authorList>
            <person name="Dueholm M.S."/>
            <person name="Albertsen M."/>
            <person name="D'Imperio S."/>
            <person name="Tale V.P."/>
            <person name="Lewis D."/>
            <person name="Nielsen P.H."/>
            <person name="Nielsen J.L."/>
        </authorList>
    </citation>
    <scope>NUCLEOTIDE SEQUENCE [LARGE SCALE GENOMIC DNA]</scope>
    <source>
        <strain evidence="2">SB3094</strain>
        <plasmid evidence="2">1</plasmid>
    </source>
</reference>
<name>V9XPG5_9NOCA</name>
<proteinExistence type="predicted"/>
<dbReference type="AlphaFoldDB" id="V9XPG5"/>
<dbReference type="EMBL" id="CP006997">
    <property type="protein sequence ID" value="AHD24258.1"/>
    <property type="molecule type" value="Genomic_DNA"/>
</dbReference>
<sequence length="34" mass="3835">MWAAPIVRMFDRTTGSAPGHTLWVHPVGELSREE</sequence>
<evidence type="ECO:0000313" key="1">
    <source>
        <dbReference type="EMBL" id="AHD24258.1"/>
    </source>
</evidence>
<gene>
    <name evidence="1" type="ORF">Y013_25165</name>
</gene>
<geneLocation type="plasmid" evidence="2">
    <name>1</name>
</geneLocation>
<keyword evidence="1" id="KW-0614">Plasmid</keyword>
<protein>
    <submittedName>
        <fullName evidence="1">Uncharacterized protein</fullName>
    </submittedName>
</protein>
<dbReference type="Proteomes" id="UP000018781">
    <property type="component" value="Plasmid unnamed"/>
</dbReference>
<dbReference type="KEGG" id="rpy:Y013_25165"/>